<dbReference type="PANTHER" id="PTHR24416:SF621">
    <property type="entry name" value="TYROSINE KINASE RECEPTOR CAD96CA"/>
    <property type="match status" value="1"/>
</dbReference>
<feature type="domain" description="Protein kinase" evidence="2">
    <location>
        <begin position="398"/>
        <end position="675"/>
    </location>
</feature>
<dbReference type="PANTHER" id="PTHR24416">
    <property type="entry name" value="TYROSINE-PROTEIN KINASE RECEPTOR"/>
    <property type="match status" value="1"/>
</dbReference>
<keyword evidence="3" id="KW-1185">Reference proteome</keyword>
<dbReference type="PRINTS" id="PR00109">
    <property type="entry name" value="TYRKINASE"/>
</dbReference>
<gene>
    <name evidence="4" type="primary">LOC100369916</name>
</gene>
<proteinExistence type="predicted"/>
<evidence type="ECO:0000313" key="3">
    <source>
        <dbReference type="Proteomes" id="UP000694865"/>
    </source>
</evidence>
<evidence type="ECO:0000259" key="2">
    <source>
        <dbReference type="PROSITE" id="PS50011"/>
    </source>
</evidence>
<evidence type="ECO:0000256" key="1">
    <source>
        <dbReference type="SAM" id="Phobius"/>
    </source>
</evidence>
<keyword evidence="1" id="KW-0472">Membrane</keyword>
<dbReference type="Proteomes" id="UP000694865">
    <property type="component" value="Unplaced"/>
</dbReference>
<dbReference type="Gene3D" id="3.30.200.20">
    <property type="entry name" value="Phosphorylase Kinase, domain 1"/>
    <property type="match status" value="1"/>
</dbReference>
<dbReference type="Gene3D" id="1.10.510.10">
    <property type="entry name" value="Transferase(Phosphotransferase) domain 1"/>
    <property type="match status" value="1"/>
</dbReference>
<dbReference type="GeneID" id="100369916"/>
<keyword evidence="1" id="KW-1133">Transmembrane helix</keyword>
<dbReference type="InterPro" id="IPR050122">
    <property type="entry name" value="RTK"/>
</dbReference>
<dbReference type="InterPro" id="IPR001245">
    <property type="entry name" value="Ser-Thr/Tyr_kinase_cat_dom"/>
</dbReference>
<sequence length="698" mass="78228">MTFHPPHLRLYLLCQKRVTLKWAGHFFNAFHRDNKILNAIKDTDPPMVPAFDDVTGQPSTSRSREAIPNVDGIVRFKFDYAGPDSGKTVPTQWIEVDAPLAEKEISISASSGQKITVWMKAYDVMGNEQEDKAYIYVDETPPDAEFKMVDSDGNDMSMDGTIMDFDNNQIMMQVSDEESGIHKITWEIRDAETGTIIYAEGEVTENKPSDGNCPTSECECLDIADICYYSVYIISTESATMMEMPDGDVECVMKIIVYNNAMIETPMEMTLMARAPSKRVGGSGGGSAGAVAGGVIVVIIIILIIVAVIILWRKNMLPKFFNRGPPITRASDWSASAQNLGNVNYQYDHGEEGEVKAAKGQLPPHTTNDYSVMPTIKPKFDAGAALTVEEMEFPSSRIQLRELLHSGVYKANASSISGIPGTSSVLVKTLKDPNNRSQREMLLHELDIMLTIIPHDNVIRLLGCITTRGTPKPSIIMEFAQYDNLSQVLRRSRQSNPDRPDDVYGNLFEGSDTLTSQKLLLFSEQVASGMEHVSSLGIIHRKLGARNVFVGNNEICKIGSFSKAIQTDKREVKDKQETRLPIRWMAPESLSNHIFSFKTDVWSFGILLWEIVTLGALPYPGMKNKEITEKVAKGYRMEKPPHCTQELFTVMLRSWNKNIERRPGFGELVQEIRYINRQEEVVNLNQYDSELYGDINDM</sequence>
<reference evidence="4" key="1">
    <citation type="submission" date="2025-08" db="UniProtKB">
        <authorList>
            <consortium name="RefSeq"/>
        </authorList>
    </citation>
    <scope>IDENTIFICATION</scope>
    <source>
        <tissue evidence="4">Testes</tissue>
    </source>
</reference>
<dbReference type="PROSITE" id="PS50011">
    <property type="entry name" value="PROTEIN_KINASE_DOM"/>
    <property type="match status" value="1"/>
</dbReference>
<dbReference type="SUPFAM" id="SSF56112">
    <property type="entry name" value="Protein kinase-like (PK-like)"/>
    <property type="match status" value="1"/>
</dbReference>
<keyword evidence="1" id="KW-0812">Transmembrane</keyword>
<protein>
    <submittedName>
        <fullName evidence="4">Fibroblast growth factor receptor 3-like</fullName>
    </submittedName>
</protein>
<dbReference type="CDD" id="cd00192">
    <property type="entry name" value="PTKc"/>
    <property type="match status" value="1"/>
</dbReference>
<feature type="transmembrane region" description="Helical" evidence="1">
    <location>
        <begin position="288"/>
        <end position="312"/>
    </location>
</feature>
<dbReference type="Pfam" id="PF07714">
    <property type="entry name" value="PK_Tyr_Ser-Thr"/>
    <property type="match status" value="1"/>
</dbReference>
<organism evidence="3 4">
    <name type="scientific">Saccoglossus kowalevskii</name>
    <name type="common">Acorn worm</name>
    <dbReference type="NCBI Taxonomy" id="10224"/>
    <lineage>
        <taxon>Eukaryota</taxon>
        <taxon>Metazoa</taxon>
        <taxon>Hemichordata</taxon>
        <taxon>Enteropneusta</taxon>
        <taxon>Harrimaniidae</taxon>
        <taxon>Saccoglossus</taxon>
    </lineage>
</organism>
<evidence type="ECO:0000313" key="4">
    <source>
        <dbReference type="RefSeq" id="XP_006816580.1"/>
    </source>
</evidence>
<dbReference type="InterPro" id="IPR011009">
    <property type="entry name" value="Kinase-like_dom_sf"/>
</dbReference>
<dbReference type="InterPro" id="IPR000719">
    <property type="entry name" value="Prot_kinase_dom"/>
</dbReference>
<accession>A0ABM0M989</accession>
<dbReference type="RefSeq" id="XP_006816580.1">
    <property type="nucleotide sequence ID" value="XM_006816517.1"/>
</dbReference>
<name>A0ABM0M989_SACKO</name>